<organism evidence="3 4">
    <name type="scientific">Cytophaga hutchinsonii (strain ATCC 33406 / DSM 1761 / CIP 103989 / NBRC 15051 / NCIMB 9469 / D465)</name>
    <dbReference type="NCBI Taxonomy" id="269798"/>
    <lineage>
        <taxon>Bacteria</taxon>
        <taxon>Pseudomonadati</taxon>
        <taxon>Bacteroidota</taxon>
        <taxon>Cytophagia</taxon>
        <taxon>Cytophagales</taxon>
        <taxon>Cytophagaceae</taxon>
        <taxon>Cytophaga</taxon>
    </lineage>
</organism>
<gene>
    <name evidence="3" type="ordered locus">CHU_2926</name>
</gene>
<evidence type="ECO:0008006" key="5">
    <source>
        <dbReference type="Google" id="ProtNLM"/>
    </source>
</evidence>
<dbReference type="NCBIfam" id="TIGR03519">
    <property type="entry name" value="T9SS_PorP_fam"/>
    <property type="match status" value="1"/>
</dbReference>
<dbReference type="RefSeq" id="WP_011586278.1">
    <property type="nucleotide sequence ID" value="NC_008255.1"/>
</dbReference>
<evidence type="ECO:0000256" key="2">
    <source>
        <dbReference type="SAM" id="SignalP"/>
    </source>
</evidence>
<feature type="compositionally biased region" description="Basic residues" evidence="1">
    <location>
        <begin position="305"/>
        <end position="318"/>
    </location>
</feature>
<dbReference type="Proteomes" id="UP000001822">
    <property type="component" value="Chromosome"/>
</dbReference>
<dbReference type="OrthoDB" id="978914at2"/>
<dbReference type="Pfam" id="PF11751">
    <property type="entry name" value="PorP_SprF"/>
    <property type="match status" value="1"/>
</dbReference>
<reference evidence="3 4" key="1">
    <citation type="journal article" date="2007" name="Appl. Environ. Microbiol.">
        <title>Genome sequence of the cellulolytic gliding bacterium Cytophaga hutchinsonii.</title>
        <authorList>
            <person name="Xie G."/>
            <person name="Bruce D.C."/>
            <person name="Challacombe J.F."/>
            <person name="Chertkov O."/>
            <person name="Detter J.C."/>
            <person name="Gilna P."/>
            <person name="Han C.S."/>
            <person name="Lucas S."/>
            <person name="Misra M."/>
            <person name="Myers G.L."/>
            <person name="Richardson P."/>
            <person name="Tapia R."/>
            <person name="Thayer N."/>
            <person name="Thompson L.S."/>
            <person name="Brettin T.S."/>
            <person name="Henrissat B."/>
            <person name="Wilson D.B."/>
            <person name="McBride M.J."/>
        </authorList>
    </citation>
    <scope>NUCLEOTIDE SEQUENCE [LARGE SCALE GENOMIC DNA]</scope>
    <source>
        <strain evidence="4">ATCC 33406 / DSM 1761 / CIP 103989 / NBRC 15051 / NCIMB 9469 / D465</strain>
    </source>
</reference>
<sequence>MKRIFSILVVLTLSLNVQAQQWALYSQYMFNQFILNPAVAGSDEKIPVMATVRRQWQGMKDAPVTQSLSAHAYTGQYVGLGLNIFNEVAGPSRRTGLSFSAARHFQVSKASDTWFSFGLSGTFYQFGFDPNKLHFDQPNDPVITTAAITKFIPDAAAGVYLYNSQYYVGFSAQNLAQTPINLFDIADKNYNPASRVFFLSAGYEFVVSENLSIEPSTLVRKVFAAPYQIDLNVKANIVKHFTVGASYRSSDAVVALVGINIPSIFIGYSYDITLNPLKSYSRGTHEIYVTVKLQNALHKNGTHFNNHHNTRGHGHRPAQRNGGKNPYKLPVQ</sequence>
<evidence type="ECO:0000313" key="4">
    <source>
        <dbReference type="Proteomes" id="UP000001822"/>
    </source>
</evidence>
<dbReference type="AlphaFoldDB" id="A0A6N4SV91"/>
<keyword evidence="2" id="KW-0732">Signal</keyword>
<name>A0A6N4SV91_CYTH3</name>
<evidence type="ECO:0000313" key="3">
    <source>
        <dbReference type="EMBL" id="ABG60168.1"/>
    </source>
</evidence>
<dbReference type="EMBL" id="CP000383">
    <property type="protein sequence ID" value="ABG60168.1"/>
    <property type="molecule type" value="Genomic_DNA"/>
</dbReference>
<accession>A0A6N4SV91</accession>
<evidence type="ECO:0000256" key="1">
    <source>
        <dbReference type="SAM" id="MobiDB-lite"/>
    </source>
</evidence>
<dbReference type="InterPro" id="IPR019861">
    <property type="entry name" value="PorP/SprF_Bacteroidetes"/>
</dbReference>
<feature type="signal peptide" evidence="2">
    <location>
        <begin position="1"/>
        <end position="19"/>
    </location>
</feature>
<dbReference type="KEGG" id="chu:CHU_2926"/>
<proteinExistence type="predicted"/>
<keyword evidence="4" id="KW-1185">Reference proteome</keyword>
<protein>
    <recommendedName>
        <fullName evidence="5">Bacteroidetes-specific membrane protein</fullName>
    </recommendedName>
</protein>
<feature type="chain" id="PRO_5026736078" description="Bacteroidetes-specific membrane protein" evidence="2">
    <location>
        <begin position="20"/>
        <end position="332"/>
    </location>
</feature>
<feature type="region of interest" description="Disordered" evidence="1">
    <location>
        <begin position="301"/>
        <end position="332"/>
    </location>
</feature>